<organism evidence="1 2">
    <name type="scientific">Hyaloperonospora arabidopsidis (strain Emoy2)</name>
    <name type="common">Downy mildew agent</name>
    <name type="synonym">Peronospora arabidopsidis</name>
    <dbReference type="NCBI Taxonomy" id="559515"/>
    <lineage>
        <taxon>Eukaryota</taxon>
        <taxon>Sar</taxon>
        <taxon>Stramenopiles</taxon>
        <taxon>Oomycota</taxon>
        <taxon>Peronosporomycetes</taxon>
        <taxon>Peronosporales</taxon>
        <taxon>Peronosporaceae</taxon>
        <taxon>Hyaloperonospora</taxon>
    </lineage>
</organism>
<evidence type="ECO:0000313" key="2">
    <source>
        <dbReference type="Proteomes" id="UP000011713"/>
    </source>
</evidence>
<reference evidence="2" key="1">
    <citation type="journal article" date="2010" name="Science">
        <title>Signatures of adaptation to obligate biotrophy in the Hyaloperonospora arabidopsidis genome.</title>
        <authorList>
            <person name="Baxter L."/>
            <person name="Tripathy S."/>
            <person name="Ishaque N."/>
            <person name="Boot N."/>
            <person name="Cabral A."/>
            <person name="Kemen E."/>
            <person name="Thines M."/>
            <person name="Ah-Fong A."/>
            <person name="Anderson R."/>
            <person name="Badejoko W."/>
            <person name="Bittner-Eddy P."/>
            <person name="Boore J.L."/>
            <person name="Chibucos M.C."/>
            <person name="Coates M."/>
            <person name="Dehal P."/>
            <person name="Delehaunty K."/>
            <person name="Dong S."/>
            <person name="Downton P."/>
            <person name="Dumas B."/>
            <person name="Fabro G."/>
            <person name="Fronick C."/>
            <person name="Fuerstenberg S.I."/>
            <person name="Fulton L."/>
            <person name="Gaulin E."/>
            <person name="Govers F."/>
            <person name="Hughes L."/>
            <person name="Humphray S."/>
            <person name="Jiang R.H."/>
            <person name="Judelson H."/>
            <person name="Kamoun S."/>
            <person name="Kyung K."/>
            <person name="Meijer H."/>
            <person name="Minx P."/>
            <person name="Morris P."/>
            <person name="Nelson J."/>
            <person name="Phuntumart V."/>
            <person name="Qutob D."/>
            <person name="Rehmany A."/>
            <person name="Rougon-Cardoso A."/>
            <person name="Ryden P."/>
            <person name="Torto-Alalibo T."/>
            <person name="Studholme D."/>
            <person name="Wang Y."/>
            <person name="Win J."/>
            <person name="Wood J."/>
            <person name="Clifton S.W."/>
            <person name="Rogers J."/>
            <person name="Van den Ackerveken G."/>
            <person name="Jones J.D."/>
            <person name="McDowell J.M."/>
            <person name="Beynon J."/>
            <person name="Tyler B.M."/>
        </authorList>
    </citation>
    <scope>NUCLEOTIDE SEQUENCE [LARGE SCALE GENOMIC DNA]</scope>
    <source>
        <strain evidence="2">Emoy2</strain>
    </source>
</reference>
<keyword evidence="2" id="KW-1185">Reference proteome</keyword>
<protein>
    <submittedName>
        <fullName evidence="1">Uncharacterized protein</fullName>
    </submittedName>
</protein>
<dbReference type="VEuPathDB" id="FungiDB:HpaG808186"/>
<dbReference type="EnsemblProtists" id="HpaT808186">
    <property type="protein sequence ID" value="HpaP808186"/>
    <property type="gene ID" value="HpaG808186"/>
</dbReference>
<sequence>MKAKLNQYTSKLEQEPAIIAAFLNHQGPKTTDPVKHERVVDLGCSTLQRRYSPSSTRAR</sequence>
<dbReference type="EMBL" id="JH598483">
    <property type="status" value="NOT_ANNOTATED_CDS"/>
    <property type="molecule type" value="Genomic_DNA"/>
</dbReference>
<dbReference type="Proteomes" id="UP000011713">
    <property type="component" value="Unassembled WGS sequence"/>
</dbReference>
<dbReference type="HOGENOM" id="CLU_2965782_0_0_1"/>
<evidence type="ECO:0000313" key="1">
    <source>
        <dbReference type="EnsemblProtists" id="HpaP808186"/>
    </source>
</evidence>
<dbReference type="AlphaFoldDB" id="M4BP48"/>
<reference evidence="1" key="2">
    <citation type="submission" date="2015-06" db="UniProtKB">
        <authorList>
            <consortium name="EnsemblProtists"/>
        </authorList>
    </citation>
    <scope>IDENTIFICATION</scope>
    <source>
        <strain evidence="1">Emoy2</strain>
    </source>
</reference>
<accession>M4BP48</accession>
<name>M4BP48_HYAAE</name>
<dbReference type="InParanoid" id="M4BP48"/>
<proteinExistence type="predicted"/>